<protein>
    <submittedName>
        <fullName evidence="1">Uncharacterized protein</fullName>
    </submittedName>
</protein>
<feature type="non-terminal residue" evidence="1">
    <location>
        <position position="115"/>
    </location>
</feature>
<evidence type="ECO:0000313" key="2">
    <source>
        <dbReference type="Proteomes" id="UP001162501"/>
    </source>
</evidence>
<gene>
    <name evidence="1" type="ORF">MRATA1EN22A_LOCUS7719</name>
</gene>
<dbReference type="EMBL" id="OX596102">
    <property type="protein sequence ID" value="CAM9806431.1"/>
    <property type="molecule type" value="Genomic_DNA"/>
</dbReference>
<dbReference type="Proteomes" id="UP001162501">
    <property type="component" value="Chromosome 18"/>
</dbReference>
<name>A0AC59YLH2_RANTA</name>
<sequence length="115" mass="13672">VIYMCVCVVYVYKCLCMCGYIYLNVYLLCINIYVYTHKYIYTYVYVCRCVSLRFLLHLAGSAIFRVLFLCTLFFLSFLICSRKTLFYLITYLFIYFVKSLPCALEPAPFFSECLL</sequence>
<organism evidence="1 2">
    <name type="scientific">Rangifer tarandus platyrhynchus</name>
    <name type="common">Svalbard reindeer</name>
    <dbReference type="NCBI Taxonomy" id="3082113"/>
    <lineage>
        <taxon>Eukaryota</taxon>
        <taxon>Metazoa</taxon>
        <taxon>Chordata</taxon>
        <taxon>Craniata</taxon>
        <taxon>Vertebrata</taxon>
        <taxon>Euteleostomi</taxon>
        <taxon>Mammalia</taxon>
        <taxon>Eutheria</taxon>
        <taxon>Laurasiatheria</taxon>
        <taxon>Artiodactyla</taxon>
        <taxon>Ruminantia</taxon>
        <taxon>Pecora</taxon>
        <taxon>Cervidae</taxon>
        <taxon>Odocoileinae</taxon>
        <taxon>Rangifer</taxon>
    </lineage>
</organism>
<reference evidence="1" key="2">
    <citation type="submission" date="2025-03" db="EMBL/GenBank/DDBJ databases">
        <authorList>
            <consortium name="ELIXIR-Norway"/>
            <consortium name="Elixir Norway"/>
        </authorList>
    </citation>
    <scope>NUCLEOTIDE SEQUENCE</scope>
</reference>
<feature type="non-terminal residue" evidence="1">
    <location>
        <position position="1"/>
    </location>
</feature>
<evidence type="ECO:0000313" key="1">
    <source>
        <dbReference type="EMBL" id="CAM9806431.1"/>
    </source>
</evidence>
<proteinExistence type="predicted"/>
<reference evidence="1" key="1">
    <citation type="submission" date="2023-05" db="EMBL/GenBank/DDBJ databases">
        <authorList>
            <consortium name="ELIXIR-Norway"/>
        </authorList>
    </citation>
    <scope>NUCLEOTIDE SEQUENCE</scope>
</reference>
<accession>A0AC59YLH2</accession>